<dbReference type="InterPro" id="IPR009695">
    <property type="entry name" value="Diacylglyc_glucosyltr_N"/>
</dbReference>
<keyword evidence="4" id="KW-0808">Transferase</keyword>
<proteinExistence type="inferred from homology"/>
<evidence type="ECO:0000259" key="6">
    <source>
        <dbReference type="Pfam" id="PF06925"/>
    </source>
</evidence>
<dbReference type="Pfam" id="PF06925">
    <property type="entry name" value="MGDG_synth"/>
    <property type="match status" value="1"/>
</dbReference>
<reference evidence="7 8" key="1">
    <citation type="submission" date="2018-06" db="EMBL/GenBank/DDBJ databases">
        <title>The draft genome sequences of strains SCU63 and S1.</title>
        <authorList>
            <person name="Gan L."/>
        </authorList>
    </citation>
    <scope>NUCLEOTIDE SEQUENCE [LARGE SCALE GENOMIC DNA]</scope>
    <source>
        <strain evidence="7 8">SCU63</strain>
    </source>
</reference>
<comment type="similarity">
    <text evidence="2">Belongs to the glycosyltransferase 28 family.</text>
</comment>
<keyword evidence="3" id="KW-0328">Glycosyltransferase</keyword>
<dbReference type="GO" id="GO:0016020">
    <property type="term" value="C:membrane"/>
    <property type="evidence" value="ECO:0007669"/>
    <property type="project" value="UniProtKB-SubCell"/>
</dbReference>
<dbReference type="AlphaFoldDB" id="A0A365L1L0"/>
<dbReference type="SUPFAM" id="SSF53756">
    <property type="entry name" value="UDP-Glycosyltransferase/glycogen phosphorylase"/>
    <property type="match status" value="1"/>
</dbReference>
<protein>
    <submittedName>
        <fullName evidence="7">Galactosyldiacylglycerol synthase</fullName>
    </submittedName>
</protein>
<comment type="caution">
    <text evidence="7">The sequence shown here is derived from an EMBL/GenBank/DDBJ whole genome shotgun (WGS) entry which is preliminary data.</text>
</comment>
<feature type="domain" description="Diacylglycerol glucosyltransferase N-terminal" evidence="6">
    <location>
        <begin position="17"/>
        <end position="183"/>
    </location>
</feature>
<dbReference type="PANTHER" id="PTHR43025:SF3">
    <property type="entry name" value="MONOGALACTOSYLDIACYLGLYCEROL SYNTHASE 1, CHLOROPLASTIC"/>
    <property type="match status" value="1"/>
</dbReference>
<dbReference type="GO" id="GO:0016758">
    <property type="term" value="F:hexosyltransferase activity"/>
    <property type="evidence" value="ECO:0007669"/>
    <property type="project" value="InterPro"/>
</dbReference>
<sequence length="373" mass="42821">MKKVLLLPLLNSMPSGHHQVAEAICESIRANTEKIECEKLDILSEWNIRVEQEIVKGYLGWIRRFPESYAWIYRQFAYRSKSERPHRVYEILFMKKVKDILHREQPDLIICTHGFSSLFINRLKESGECTVPAVNIYTDFFINDVWGRSHIDYHFVPSVKIKSELSSKYNIDSSRIFVTGIPISGKFLERDERKEGEPAEPFHILLSGGSVGLGNLAEMLKRSAKDLDCRVKVLCGANKKLYEEIKRIPGDFAEAYPYIASKEEMNTIYENSDAIISKPGGVTVSEAIRKDLPIFISSALPGQEQINLQLLNEMGLVFIIPDGEDALDFACRQLKDRDKMRNFREAAARYRGSFELADSRSMFKVIEHMLERS</sequence>
<gene>
    <name evidence="7" type="ORF">DP120_04900</name>
</gene>
<dbReference type="PANTHER" id="PTHR43025">
    <property type="entry name" value="MONOGALACTOSYLDIACYLGLYCEROL SYNTHASE"/>
    <property type="match status" value="1"/>
</dbReference>
<evidence type="ECO:0000256" key="1">
    <source>
        <dbReference type="ARBA" id="ARBA00004370"/>
    </source>
</evidence>
<dbReference type="Proteomes" id="UP000251002">
    <property type="component" value="Unassembled WGS sequence"/>
</dbReference>
<evidence type="ECO:0000313" key="8">
    <source>
        <dbReference type="Proteomes" id="UP000251002"/>
    </source>
</evidence>
<organism evidence="7 8">
    <name type="scientific">Planococcus halotolerans</name>
    <dbReference type="NCBI Taxonomy" id="2233542"/>
    <lineage>
        <taxon>Bacteria</taxon>
        <taxon>Bacillati</taxon>
        <taxon>Bacillota</taxon>
        <taxon>Bacilli</taxon>
        <taxon>Bacillales</taxon>
        <taxon>Caryophanaceae</taxon>
        <taxon>Planococcus</taxon>
    </lineage>
</organism>
<keyword evidence="8" id="KW-1185">Reference proteome</keyword>
<name>A0A365L1L0_9BACL</name>
<evidence type="ECO:0000256" key="2">
    <source>
        <dbReference type="ARBA" id="ARBA00006962"/>
    </source>
</evidence>
<dbReference type="InterPro" id="IPR007235">
    <property type="entry name" value="Glyco_trans_28_C"/>
</dbReference>
<evidence type="ECO:0000259" key="5">
    <source>
        <dbReference type="Pfam" id="PF04101"/>
    </source>
</evidence>
<evidence type="ECO:0000256" key="3">
    <source>
        <dbReference type="ARBA" id="ARBA00022676"/>
    </source>
</evidence>
<dbReference type="Pfam" id="PF04101">
    <property type="entry name" value="Glyco_tran_28_C"/>
    <property type="match status" value="1"/>
</dbReference>
<feature type="domain" description="Glycosyl transferase family 28 C-terminal" evidence="5">
    <location>
        <begin position="204"/>
        <end position="294"/>
    </location>
</feature>
<dbReference type="EMBL" id="QLZR01000002">
    <property type="protein sequence ID" value="RAZ78959.1"/>
    <property type="molecule type" value="Genomic_DNA"/>
</dbReference>
<evidence type="ECO:0000313" key="7">
    <source>
        <dbReference type="EMBL" id="RAZ78959.1"/>
    </source>
</evidence>
<dbReference type="GO" id="GO:0009247">
    <property type="term" value="P:glycolipid biosynthetic process"/>
    <property type="evidence" value="ECO:0007669"/>
    <property type="project" value="InterPro"/>
</dbReference>
<dbReference type="InterPro" id="IPR050519">
    <property type="entry name" value="Glycosyltransf_28_UgtP"/>
</dbReference>
<accession>A0A365L1L0</accession>
<evidence type="ECO:0000256" key="4">
    <source>
        <dbReference type="ARBA" id="ARBA00022679"/>
    </source>
</evidence>
<comment type="subcellular location">
    <subcellularLocation>
        <location evidence="1">Membrane</location>
    </subcellularLocation>
</comment>
<dbReference type="Gene3D" id="3.40.50.2000">
    <property type="entry name" value="Glycogen Phosphorylase B"/>
    <property type="match status" value="1"/>
</dbReference>
<dbReference type="RefSeq" id="WP_112222442.1">
    <property type="nucleotide sequence ID" value="NZ_CP196859.1"/>
</dbReference>